<feature type="domain" description="Aminoglycoside phosphotransferase" evidence="2">
    <location>
        <begin position="73"/>
        <end position="297"/>
    </location>
</feature>
<dbReference type="Proteomes" id="UP001642405">
    <property type="component" value="Unassembled WGS sequence"/>
</dbReference>
<evidence type="ECO:0000313" key="4">
    <source>
        <dbReference type="Proteomes" id="UP001642405"/>
    </source>
</evidence>
<dbReference type="SUPFAM" id="SSF56112">
    <property type="entry name" value="Protein kinase-like (PK-like)"/>
    <property type="match status" value="1"/>
</dbReference>
<dbReference type="PANTHER" id="PTHR21310:SF37">
    <property type="entry name" value="AMINOGLYCOSIDE PHOSPHOTRANSFERASE DOMAIN-CONTAINING PROTEIN"/>
    <property type="match status" value="1"/>
</dbReference>
<dbReference type="Gene3D" id="3.30.200.20">
    <property type="entry name" value="Phosphorylase Kinase, domain 1"/>
    <property type="match status" value="1"/>
</dbReference>
<dbReference type="PANTHER" id="PTHR21310">
    <property type="entry name" value="AMINOGLYCOSIDE PHOSPHOTRANSFERASE-RELATED-RELATED"/>
    <property type="match status" value="1"/>
</dbReference>
<evidence type="ECO:0000313" key="3">
    <source>
        <dbReference type="EMBL" id="CAK7232983.1"/>
    </source>
</evidence>
<gene>
    <name evidence="3" type="ORF">SCUCBS95973_008442</name>
</gene>
<proteinExistence type="predicted"/>
<organism evidence="3 4">
    <name type="scientific">Sporothrix curviconia</name>
    <dbReference type="NCBI Taxonomy" id="1260050"/>
    <lineage>
        <taxon>Eukaryota</taxon>
        <taxon>Fungi</taxon>
        <taxon>Dikarya</taxon>
        <taxon>Ascomycota</taxon>
        <taxon>Pezizomycotina</taxon>
        <taxon>Sordariomycetes</taxon>
        <taxon>Sordariomycetidae</taxon>
        <taxon>Ophiostomatales</taxon>
        <taxon>Ophiostomataceae</taxon>
        <taxon>Sporothrix</taxon>
    </lineage>
</organism>
<feature type="compositionally biased region" description="Acidic residues" evidence="1">
    <location>
        <begin position="414"/>
        <end position="424"/>
    </location>
</feature>
<name>A0ABP0CMC0_9PEZI</name>
<evidence type="ECO:0000259" key="2">
    <source>
        <dbReference type="Pfam" id="PF01636"/>
    </source>
</evidence>
<dbReference type="InterPro" id="IPR051678">
    <property type="entry name" value="AGP_Transferase"/>
</dbReference>
<keyword evidence="4" id="KW-1185">Reference proteome</keyword>
<comment type="caution">
    <text evidence="3">The sequence shown here is derived from an EMBL/GenBank/DDBJ whole genome shotgun (WGS) entry which is preliminary data.</text>
</comment>
<feature type="region of interest" description="Disordered" evidence="1">
    <location>
        <begin position="399"/>
        <end position="434"/>
    </location>
</feature>
<reference evidence="3 4" key="1">
    <citation type="submission" date="2024-01" db="EMBL/GenBank/DDBJ databases">
        <authorList>
            <person name="Allen C."/>
            <person name="Tagirdzhanova G."/>
        </authorList>
    </citation>
    <scope>NUCLEOTIDE SEQUENCE [LARGE SCALE GENOMIC DNA]</scope>
</reference>
<dbReference type="EMBL" id="CAWUHB010000069">
    <property type="protein sequence ID" value="CAK7232983.1"/>
    <property type="molecule type" value="Genomic_DNA"/>
</dbReference>
<accession>A0ABP0CMC0</accession>
<protein>
    <recommendedName>
        <fullName evidence="2">Aminoglycoside phosphotransferase domain-containing protein</fullName>
    </recommendedName>
</protein>
<dbReference type="InterPro" id="IPR011009">
    <property type="entry name" value="Kinase-like_dom_sf"/>
</dbReference>
<sequence length="434" mass="48214">MFDTATLNWKERTYDPDRSMGKTMKKTDWAALCKFAADLRGGVSCEALGNTTNGLNNMARLLRFTDGVLWVARIAMRASTADTVKLRSEVDTMRWIREQSSLPVPEIFASECEIGEHNTVGAPFVLMSFVPGNTAMDAGGGYETHHGIIPAAHRAQFYRAVAACHVQMTSLRLPKIGTVRRTPEGTFEAGPIPGIGGPFETATAFYEAWINHVHFPRRPDEILEIMRGAPESEQVLRAVERFPSRLPAVASQLARRAGHNSDRGPFPLCHPDFLHSNIIIAGDTDFDVLAVIDWEGAYTLPLELVRFPRFLDLMPRRFGRPGRFGANGLPCDDDEQQTWHERHEYVRTVAALEQEAGSDGTLSACLADEHAQSLSYAMDAFDGGKMGFYDQLLDDLEAASLHDRELPQGHRQEEEEEGEEDDDDDKQRGGVGKP</sequence>
<dbReference type="Gene3D" id="3.90.1200.10">
    <property type="match status" value="1"/>
</dbReference>
<feature type="compositionally biased region" description="Basic and acidic residues" evidence="1">
    <location>
        <begin position="400"/>
        <end position="413"/>
    </location>
</feature>
<dbReference type="InterPro" id="IPR002575">
    <property type="entry name" value="Aminoglycoside_PTrfase"/>
</dbReference>
<dbReference type="Pfam" id="PF01636">
    <property type="entry name" value="APH"/>
    <property type="match status" value="1"/>
</dbReference>
<evidence type="ECO:0000256" key="1">
    <source>
        <dbReference type="SAM" id="MobiDB-lite"/>
    </source>
</evidence>